<accession>A0ABP0KFQ4</accession>
<keyword evidence="2" id="KW-1185">Reference proteome</keyword>
<dbReference type="EMBL" id="CAXAMN010008369">
    <property type="protein sequence ID" value="CAK9024877.1"/>
    <property type="molecule type" value="Genomic_DNA"/>
</dbReference>
<evidence type="ECO:0000313" key="1">
    <source>
        <dbReference type="EMBL" id="CAK9024877.1"/>
    </source>
</evidence>
<sequence length="330" mass="36809">MELAQGEQKVSDSCQALKHSMEAVVEGIKSKREKLDNVFLGLELRLQSYMGKLEVVIERLKLSCSADGKDEKATAKGSDVLKLNVGGDNARDTLTAIEGSRLSQMFGGRWDKVLPKDKSGRFFLDLDPQQFRALLSWLVDVKRTPPGSLEETEPPVESLPEEFRPGFLDLCRLLCSRDDLESESKKAEEEDTAAFSETLKTLREALDSTIKQGKMEMDESHADLVEKVMAVAQAALDYECTTRRQNRVLDAQQKAVDIEVDFMRQFLGRGTSGEREADIIRLNVSGVVLETFRSTLLFESESQLAAKFGEVGRPPRLNCHNQPAGLDHAK</sequence>
<proteinExistence type="predicted"/>
<reference evidence="1 2" key="1">
    <citation type="submission" date="2024-02" db="EMBL/GenBank/DDBJ databases">
        <authorList>
            <person name="Chen Y."/>
            <person name="Shah S."/>
            <person name="Dougan E. K."/>
            <person name="Thang M."/>
            <person name="Chan C."/>
        </authorList>
    </citation>
    <scope>NUCLEOTIDE SEQUENCE [LARGE SCALE GENOMIC DNA]</scope>
</reference>
<name>A0ABP0KFQ4_9DINO</name>
<evidence type="ECO:0000313" key="2">
    <source>
        <dbReference type="Proteomes" id="UP001642484"/>
    </source>
</evidence>
<dbReference type="InterPro" id="IPR011333">
    <property type="entry name" value="SKP1/BTB/POZ_sf"/>
</dbReference>
<dbReference type="Gene3D" id="3.30.710.10">
    <property type="entry name" value="Potassium Channel Kv1.1, Chain A"/>
    <property type="match status" value="1"/>
</dbReference>
<dbReference type="PANTHER" id="PTHR14499">
    <property type="entry name" value="POTASSIUM CHANNEL TETRAMERIZATION DOMAIN-CONTAINING"/>
    <property type="match status" value="1"/>
</dbReference>
<protein>
    <recommendedName>
        <fullName evidence="3">Potassium channel tetramerisation-type BTB domain-containing protein</fullName>
    </recommendedName>
</protein>
<dbReference type="PANTHER" id="PTHR14499:SF136">
    <property type="entry name" value="GH08630P"/>
    <property type="match status" value="1"/>
</dbReference>
<gene>
    <name evidence="1" type="ORF">CCMP2556_LOCUS15802</name>
</gene>
<dbReference type="Proteomes" id="UP001642484">
    <property type="component" value="Unassembled WGS sequence"/>
</dbReference>
<evidence type="ECO:0008006" key="3">
    <source>
        <dbReference type="Google" id="ProtNLM"/>
    </source>
</evidence>
<organism evidence="1 2">
    <name type="scientific">Durusdinium trenchii</name>
    <dbReference type="NCBI Taxonomy" id="1381693"/>
    <lineage>
        <taxon>Eukaryota</taxon>
        <taxon>Sar</taxon>
        <taxon>Alveolata</taxon>
        <taxon>Dinophyceae</taxon>
        <taxon>Suessiales</taxon>
        <taxon>Symbiodiniaceae</taxon>
        <taxon>Durusdinium</taxon>
    </lineage>
</organism>
<dbReference type="SUPFAM" id="SSF54695">
    <property type="entry name" value="POZ domain"/>
    <property type="match status" value="1"/>
</dbReference>
<comment type="caution">
    <text evidence="1">The sequence shown here is derived from an EMBL/GenBank/DDBJ whole genome shotgun (WGS) entry which is preliminary data.</text>
</comment>